<dbReference type="SUPFAM" id="SSF54593">
    <property type="entry name" value="Glyoxalase/Bleomycin resistance protein/Dihydroxybiphenyl dioxygenase"/>
    <property type="match status" value="1"/>
</dbReference>
<protein>
    <submittedName>
        <fullName evidence="2">Catechol 2,3-dioxygenase-like lactoylglutathione lyase family enzyme</fullName>
    </submittedName>
</protein>
<gene>
    <name evidence="2" type="ORF">FHS54_000832</name>
</gene>
<dbReference type="InterPro" id="IPR037523">
    <property type="entry name" value="VOC_core"/>
</dbReference>
<feature type="domain" description="VOC" evidence="1">
    <location>
        <begin position="5"/>
        <end position="133"/>
    </location>
</feature>
<keyword evidence="3" id="KW-1185">Reference proteome</keyword>
<sequence>MAVLSLDHVNIRTADVPATTAFFRDLLGLRAGIAPGASSIDQGCWIYDGQDRPIVHIGPVDATYPSDGIAPFTPARGGGSVHHVALECDGYEEMAARLKDAGLATAQSDIPSIGLRQLFVTEANGILLELNFRED</sequence>
<dbReference type="EMBL" id="JAASQR010000001">
    <property type="protein sequence ID" value="NIJ15883.1"/>
    <property type="molecule type" value="Genomic_DNA"/>
</dbReference>
<dbReference type="GO" id="GO:0051213">
    <property type="term" value="F:dioxygenase activity"/>
    <property type="evidence" value="ECO:0007669"/>
    <property type="project" value="UniProtKB-KW"/>
</dbReference>
<dbReference type="InterPro" id="IPR029068">
    <property type="entry name" value="Glyas_Bleomycin-R_OHBP_Dase"/>
</dbReference>
<evidence type="ECO:0000313" key="3">
    <source>
        <dbReference type="Proteomes" id="UP000576821"/>
    </source>
</evidence>
<proteinExistence type="predicted"/>
<name>A0A846M2Q5_9SPHN</name>
<reference evidence="2 3" key="1">
    <citation type="submission" date="2020-03" db="EMBL/GenBank/DDBJ databases">
        <title>Genomic Encyclopedia of Type Strains, Phase IV (KMG-IV): sequencing the most valuable type-strain genomes for metagenomic binning, comparative biology and taxonomic classification.</title>
        <authorList>
            <person name="Goeker M."/>
        </authorList>
    </citation>
    <scope>NUCLEOTIDE SEQUENCE [LARGE SCALE GENOMIC DNA]</scope>
    <source>
        <strain evidence="2 3">DSM 21299</strain>
    </source>
</reference>
<dbReference type="AlphaFoldDB" id="A0A846M2Q5"/>
<dbReference type="Gene3D" id="3.10.180.10">
    <property type="entry name" value="2,3-Dihydroxybiphenyl 1,2-Dioxygenase, domain 1"/>
    <property type="match status" value="1"/>
</dbReference>
<accession>A0A846M2Q5</accession>
<organism evidence="2 3">
    <name type="scientific">Sphingobium vermicomposti</name>
    <dbReference type="NCBI Taxonomy" id="529005"/>
    <lineage>
        <taxon>Bacteria</taxon>
        <taxon>Pseudomonadati</taxon>
        <taxon>Pseudomonadota</taxon>
        <taxon>Alphaproteobacteria</taxon>
        <taxon>Sphingomonadales</taxon>
        <taxon>Sphingomonadaceae</taxon>
        <taxon>Sphingobium</taxon>
    </lineage>
</organism>
<dbReference type="RefSeq" id="WP_167302490.1">
    <property type="nucleotide sequence ID" value="NZ_JAASQR010000001.1"/>
</dbReference>
<dbReference type="Proteomes" id="UP000576821">
    <property type="component" value="Unassembled WGS sequence"/>
</dbReference>
<comment type="caution">
    <text evidence="2">The sequence shown here is derived from an EMBL/GenBank/DDBJ whole genome shotgun (WGS) entry which is preliminary data.</text>
</comment>
<dbReference type="GO" id="GO:0016829">
    <property type="term" value="F:lyase activity"/>
    <property type="evidence" value="ECO:0007669"/>
    <property type="project" value="UniProtKB-KW"/>
</dbReference>
<dbReference type="Pfam" id="PF13669">
    <property type="entry name" value="Glyoxalase_4"/>
    <property type="match status" value="1"/>
</dbReference>
<keyword evidence="2" id="KW-0223">Dioxygenase</keyword>
<dbReference type="PROSITE" id="PS51819">
    <property type="entry name" value="VOC"/>
    <property type="match status" value="1"/>
</dbReference>
<evidence type="ECO:0000259" key="1">
    <source>
        <dbReference type="PROSITE" id="PS51819"/>
    </source>
</evidence>
<evidence type="ECO:0000313" key="2">
    <source>
        <dbReference type="EMBL" id="NIJ15883.1"/>
    </source>
</evidence>
<keyword evidence="2" id="KW-0560">Oxidoreductase</keyword>
<keyword evidence="2" id="KW-0456">Lyase</keyword>